<proteinExistence type="predicted"/>
<protein>
    <submittedName>
        <fullName evidence="1">Uncharacterized protein</fullName>
    </submittedName>
</protein>
<dbReference type="InterPro" id="IPR017495">
    <property type="entry name" value="PuhC"/>
</dbReference>
<keyword evidence="2" id="KW-1185">Reference proteome</keyword>
<name>A0A3A8A9D0_9HYPH</name>
<dbReference type="NCBIfam" id="TIGR03054">
    <property type="entry name" value="photo_alph_chp1"/>
    <property type="match status" value="1"/>
</dbReference>
<gene>
    <name evidence="1" type="ORF">DEM25_013205</name>
</gene>
<evidence type="ECO:0000313" key="2">
    <source>
        <dbReference type="Proteomes" id="UP000246132"/>
    </source>
</evidence>
<accession>A0A3A8A9D0</accession>
<reference evidence="1 2" key="1">
    <citation type="journal article" date="2018" name="Int. J. Syst. Bacteriol.">
        <title>Oceaniradius stylonemae gen. nov., sp. nov., isolated from a red alga, Stylonema cornu-cervi.</title>
        <authorList>
            <person name="Jeong S."/>
        </authorList>
    </citation>
    <scope>NUCLEOTIDE SEQUENCE [LARGE SCALE GENOMIC DNA]</scope>
    <source>
        <strain evidence="1 2">StC1</strain>
    </source>
</reference>
<sequence length="137" mass="14419">MGAGLVAFTLISVTFANLTGHGVVHTGANAIVDTGHVMVRRDVSGTIHVVDPATDTTIASYPKARDQFLAGALRSLQRMRGPASEESTRTFAVLRIGSGSVFLEDTKTGDRISLNAFNRAESLALAERVAAHNGGQK</sequence>
<dbReference type="AlphaFoldDB" id="A0A3A8A9D0"/>
<evidence type="ECO:0000313" key="1">
    <source>
        <dbReference type="EMBL" id="RKF05579.1"/>
    </source>
</evidence>
<dbReference type="EMBL" id="QFWV02000008">
    <property type="protein sequence ID" value="RKF05579.1"/>
    <property type="molecule type" value="Genomic_DNA"/>
</dbReference>
<comment type="caution">
    <text evidence="1">The sequence shown here is derived from an EMBL/GenBank/DDBJ whole genome shotgun (WGS) entry which is preliminary data.</text>
</comment>
<dbReference type="Proteomes" id="UP000246132">
    <property type="component" value="Unassembled WGS sequence"/>
</dbReference>
<organism evidence="1 2">
    <name type="scientific">Oceaniradius stylonematis</name>
    <dbReference type="NCBI Taxonomy" id="2184161"/>
    <lineage>
        <taxon>Bacteria</taxon>
        <taxon>Pseudomonadati</taxon>
        <taxon>Pseudomonadota</taxon>
        <taxon>Alphaproteobacteria</taxon>
        <taxon>Hyphomicrobiales</taxon>
        <taxon>Ahrensiaceae</taxon>
        <taxon>Oceaniradius</taxon>
    </lineage>
</organism>